<dbReference type="AlphaFoldDB" id="A0A0S4PUN0"/>
<sequence length="82" mass="9378">MPFVAIVSHEGLRFLESKLFFYKHFQSLFLIAFLLQRFLLKQSIKSDTKLACSLVALESPPCKVFKTFVVSTSPYSLLLSCK</sequence>
<evidence type="ECO:0000313" key="1">
    <source>
        <dbReference type="EMBL" id="CUU39156.1"/>
    </source>
</evidence>
<name>A0A0S4PUN0_9HELI</name>
<accession>A0A0S4PUN0</accession>
<gene>
    <name evidence="1" type="ORF">BN2458_PEG0269</name>
</gene>
<dbReference type="Proteomes" id="UP000064525">
    <property type="component" value="Chromosome I"/>
</dbReference>
<proteinExistence type="predicted"/>
<reference evidence="2" key="1">
    <citation type="submission" date="2015-11" db="EMBL/GenBank/DDBJ databases">
        <authorList>
            <person name="Anvar S.Y."/>
        </authorList>
    </citation>
    <scope>NUCLEOTIDE SEQUENCE [LARGE SCALE GENOMIC DNA]</scope>
</reference>
<evidence type="ECO:0000313" key="2">
    <source>
        <dbReference type="Proteomes" id="UP000064525"/>
    </source>
</evidence>
<dbReference type="EMBL" id="LN907858">
    <property type="protein sequence ID" value="CUU39156.1"/>
    <property type="molecule type" value="Genomic_DNA"/>
</dbReference>
<protein>
    <submittedName>
        <fullName evidence="1">Uncharacterized protein</fullName>
    </submittedName>
</protein>
<organism evidence="1 2">
    <name type="scientific">Helicobacter typhlonius</name>
    <dbReference type="NCBI Taxonomy" id="76936"/>
    <lineage>
        <taxon>Bacteria</taxon>
        <taxon>Pseudomonadati</taxon>
        <taxon>Campylobacterota</taxon>
        <taxon>Epsilonproteobacteria</taxon>
        <taxon>Campylobacterales</taxon>
        <taxon>Helicobacteraceae</taxon>
        <taxon>Helicobacter</taxon>
    </lineage>
</organism>
<dbReference type="KEGG" id="hty:BN2458_PEG0269"/>